<keyword evidence="3" id="KW-1185">Reference proteome</keyword>
<evidence type="ECO:0000256" key="1">
    <source>
        <dbReference type="SAM" id="MobiDB-lite"/>
    </source>
</evidence>
<reference evidence="2" key="2">
    <citation type="submission" date="2018-05" db="EMBL/GenBank/DDBJ databases">
        <title>OpunRS2 (Oryza punctata Reference Sequence Version 2).</title>
        <authorList>
            <person name="Zhang J."/>
            <person name="Kudrna D."/>
            <person name="Lee S."/>
            <person name="Talag J."/>
            <person name="Welchert J."/>
            <person name="Wing R.A."/>
        </authorList>
    </citation>
    <scope>NUCLEOTIDE SEQUENCE [LARGE SCALE GENOMIC DNA]</scope>
</reference>
<dbReference type="Gramene" id="OPUNC07G12220.4">
    <property type="protein sequence ID" value="OPUNC07G12220.4"/>
    <property type="gene ID" value="OPUNC07G12220"/>
</dbReference>
<evidence type="ECO:0000313" key="2">
    <source>
        <dbReference type="EnsemblPlants" id="OPUNC07G12220.4"/>
    </source>
</evidence>
<feature type="region of interest" description="Disordered" evidence="1">
    <location>
        <begin position="39"/>
        <end position="69"/>
    </location>
</feature>
<evidence type="ECO:0000313" key="3">
    <source>
        <dbReference type="Proteomes" id="UP000026962"/>
    </source>
</evidence>
<sequence length="69" mass="7744">MRSSARPDDSGYKRWWVQGGLLQLDELLHPLMLSGEVTAPARDGHPARGWRAQQVISSEENAVDNTQEQ</sequence>
<dbReference type="Proteomes" id="UP000026962">
    <property type="component" value="Chromosome 7"/>
</dbReference>
<feature type="compositionally biased region" description="Polar residues" evidence="1">
    <location>
        <begin position="54"/>
        <end position="69"/>
    </location>
</feature>
<dbReference type="AlphaFoldDB" id="A0A0E0LKB8"/>
<accession>A0A0E0LKB8</accession>
<protein>
    <submittedName>
        <fullName evidence="2">Uncharacterized protein</fullName>
    </submittedName>
</protein>
<organism evidence="2">
    <name type="scientific">Oryza punctata</name>
    <name type="common">Red rice</name>
    <dbReference type="NCBI Taxonomy" id="4537"/>
    <lineage>
        <taxon>Eukaryota</taxon>
        <taxon>Viridiplantae</taxon>
        <taxon>Streptophyta</taxon>
        <taxon>Embryophyta</taxon>
        <taxon>Tracheophyta</taxon>
        <taxon>Spermatophyta</taxon>
        <taxon>Magnoliopsida</taxon>
        <taxon>Liliopsida</taxon>
        <taxon>Poales</taxon>
        <taxon>Poaceae</taxon>
        <taxon>BOP clade</taxon>
        <taxon>Oryzoideae</taxon>
        <taxon>Oryzeae</taxon>
        <taxon>Oryzinae</taxon>
        <taxon>Oryza</taxon>
    </lineage>
</organism>
<proteinExistence type="predicted"/>
<reference evidence="2" key="1">
    <citation type="submission" date="2015-04" db="UniProtKB">
        <authorList>
            <consortium name="EnsemblPlants"/>
        </authorList>
    </citation>
    <scope>IDENTIFICATION</scope>
</reference>
<dbReference type="EnsemblPlants" id="OPUNC07G12220.4">
    <property type="protein sequence ID" value="OPUNC07G12220.4"/>
    <property type="gene ID" value="OPUNC07G12220"/>
</dbReference>
<name>A0A0E0LKB8_ORYPU</name>
<dbReference type="HOGENOM" id="CLU_2780291_0_0_1"/>